<evidence type="ECO:0000256" key="5">
    <source>
        <dbReference type="ARBA" id="ARBA00023237"/>
    </source>
</evidence>
<evidence type="ECO:0000256" key="3">
    <source>
        <dbReference type="ARBA" id="ARBA00022729"/>
    </source>
</evidence>
<comment type="subcellular location">
    <subcellularLocation>
        <location evidence="1">Cell outer membrane</location>
    </subcellularLocation>
</comment>
<evidence type="ECO:0000259" key="6">
    <source>
        <dbReference type="Pfam" id="PF07980"/>
    </source>
</evidence>
<dbReference type="AlphaFoldDB" id="A0A4U1G1U9"/>
<proteinExistence type="inferred from homology"/>
<accession>A0A4U1G1U9</accession>
<evidence type="ECO:0000313" key="9">
    <source>
        <dbReference type="Proteomes" id="UP000309594"/>
    </source>
</evidence>
<keyword evidence="4" id="KW-0472">Membrane</keyword>
<evidence type="ECO:0000313" key="8">
    <source>
        <dbReference type="EMBL" id="TKC57124.1"/>
    </source>
</evidence>
<sequence>MKSIYIYIKTPLKELLWVLAIVLIAATGCKKYLDIPLPVNKIAGEGAYTNDKSSAATINNILGNFSTQGYFDGSATNNLCFFTGLYTDELQNLNITFANQNLYYTNAINAGNTGGLWSNLYKQIYNANLTIEGVTTSNTLTYKNQWLGEAYFIRAFCFFYLANYYGDVVITSSSDYLMNKDLPRVAKTEAYKLITADLLKAKELLSNEYKDGNGLSTTGRGRPNKFTAAALLARTYLYTEDWSNAEIQANDVITATINGASAYTLLPPSDIDKVFLSASKETIFNLGSTRINQDYVIYNNNMPAIVDYNAGGNWGSVNVAISPMLISVFEKNSTTLADDLRKTYWIRSATMKASTTNPVIPAQIKYFPNKYKSSVVGAENIVLFRLAEQYLIRAEARARRNNLDGAKADLDMIRIRAGLNGTNAVGQTDMINAIIRERRVELFTESSHRFLDLKRTSTIDAVMNLVVTQKGNGATWNPLKQNFPIPVNDILANPKLRQTEGY</sequence>
<dbReference type="Gene3D" id="1.25.40.390">
    <property type="match status" value="1"/>
</dbReference>
<feature type="domain" description="RagB/SusD" evidence="6">
    <location>
        <begin position="341"/>
        <end position="502"/>
    </location>
</feature>
<dbReference type="CDD" id="cd08977">
    <property type="entry name" value="SusD"/>
    <property type="match status" value="1"/>
</dbReference>
<dbReference type="EMBL" id="SWDX01000010">
    <property type="protein sequence ID" value="TKC57124.1"/>
    <property type="molecule type" value="Genomic_DNA"/>
</dbReference>
<dbReference type="Pfam" id="PF07980">
    <property type="entry name" value="SusD_RagB"/>
    <property type="match status" value="1"/>
</dbReference>
<keyword evidence="3" id="KW-0732">Signal</keyword>
<evidence type="ECO:0000259" key="7">
    <source>
        <dbReference type="Pfam" id="PF14322"/>
    </source>
</evidence>
<reference evidence="8 9" key="1">
    <citation type="submission" date="2019-04" db="EMBL/GenBank/DDBJ databases">
        <title>Pedobacter sp. RP-1-16 sp. nov., isolated from Arctic soil.</title>
        <authorList>
            <person name="Dahal R.H."/>
            <person name="Kim D.-U."/>
        </authorList>
    </citation>
    <scope>NUCLEOTIDE SEQUENCE [LARGE SCALE GENOMIC DNA]</scope>
    <source>
        <strain evidence="8 9">RP-1-16</strain>
    </source>
</reference>
<protein>
    <submittedName>
        <fullName evidence="8">RagB/SusD family nutrient uptake outer membrane protein</fullName>
    </submittedName>
</protein>
<dbReference type="Pfam" id="PF14322">
    <property type="entry name" value="SusD-like_3"/>
    <property type="match status" value="1"/>
</dbReference>
<comment type="caution">
    <text evidence="8">The sequence shown here is derived from an EMBL/GenBank/DDBJ whole genome shotgun (WGS) entry which is preliminary data.</text>
</comment>
<gene>
    <name evidence="8" type="ORF">FBD94_21055</name>
</gene>
<dbReference type="InterPro" id="IPR033985">
    <property type="entry name" value="SusD-like_N"/>
</dbReference>
<dbReference type="RefSeq" id="WP_136881670.1">
    <property type="nucleotide sequence ID" value="NZ_SWDX01000010.1"/>
</dbReference>
<evidence type="ECO:0000256" key="1">
    <source>
        <dbReference type="ARBA" id="ARBA00004442"/>
    </source>
</evidence>
<organism evidence="8 9">
    <name type="scientific">Pedobacter hiemivivus</name>
    <dbReference type="NCBI Taxonomy" id="2530454"/>
    <lineage>
        <taxon>Bacteria</taxon>
        <taxon>Pseudomonadati</taxon>
        <taxon>Bacteroidota</taxon>
        <taxon>Sphingobacteriia</taxon>
        <taxon>Sphingobacteriales</taxon>
        <taxon>Sphingobacteriaceae</taxon>
        <taxon>Pedobacter</taxon>
    </lineage>
</organism>
<dbReference type="InterPro" id="IPR011990">
    <property type="entry name" value="TPR-like_helical_dom_sf"/>
</dbReference>
<name>A0A4U1G1U9_9SPHI</name>
<feature type="domain" description="SusD-like N-terminal" evidence="7">
    <location>
        <begin position="96"/>
        <end position="237"/>
    </location>
</feature>
<comment type="similarity">
    <text evidence="2">Belongs to the SusD family.</text>
</comment>
<dbReference type="InterPro" id="IPR012944">
    <property type="entry name" value="SusD_RagB_dom"/>
</dbReference>
<dbReference type="PROSITE" id="PS51257">
    <property type="entry name" value="PROKAR_LIPOPROTEIN"/>
    <property type="match status" value="1"/>
</dbReference>
<evidence type="ECO:0000256" key="2">
    <source>
        <dbReference type="ARBA" id="ARBA00006275"/>
    </source>
</evidence>
<keyword evidence="5" id="KW-0998">Cell outer membrane</keyword>
<evidence type="ECO:0000256" key="4">
    <source>
        <dbReference type="ARBA" id="ARBA00023136"/>
    </source>
</evidence>
<dbReference type="Proteomes" id="UP000309594">
    <property type="component" value="Unassembled WGS sequence"/>
</dbReference>
<dbReference type="GO" id="GO:0009279">
    <property type="term" value="C:cell outer membrane"/>
    <property type="evidence" value="ECO:0007669"/>
    <property type="project" value="UniProtKB-SubCell"/>
</dbReference>
<dbReference type="SUPFAM" id="SSF48452">
    <property type="entry name" value="TPR-like"/>
    <property type="match status" value="1"/>
</dbReference>